<accession>A0A084R0W6</accession>
<feature type="region of interest" description="Disordered" evidence="1">
    <location>
        <begin position="434"/>
        <end position="623"/>
    </location>
</feature>
<feature type="compositionally biased region" description="Low complexity" evidence="1">
    <location>
        <begin position="527"/>
        <end position="543"/>
    </location>
</feature>
<feature type="compositionally biased region" description="Low complexity" evidence="1">
    <location>
        <begin position="607"/>
        <end position="619"/>
    </location>
</feature>
<dbReference type="EMBL" id="KL659352">
    <property type="protein sequence ID" value="KFA69851.1"/>
    <property type="molecule type" value="Genomic_DNA"/>
</dbReference>
<evidence type="ECO:0000313" key="3">
    <source>
        <dbReference type="Proteomes" id="UP000028524"/>
    </source>
</evidence>
<feature type="compositionally biased region" description="Basic and acidic residues" evidence="1">
    <location>
        <begin position="102"/>
        <end position="114"/>
    </location>
</feature>
<protein>
    <submittedName>
        <fullName evidence="2">Uncharacterized protein</fullName>
    </submittedName>
</protein>
<name>A0A084R0W6_STAC4</name>
<proteinExistence type="predicted"/>
<feature type="compositionally biased region" description="Basic and acidic residues" evidence="1">
    <location>
        <begin position="513"/>
        <end position="525"/>
    </location>
</feature>
<dbReference type="InParanoid" id="A0A084R0W6"/>
<organism evidence="2 3">
    <name type="scientific">Stachybotrys chlorohalonatus (strain IBT 40285)</name>
    <dbReference type="NCBI Taxonomy" id="1283841"/>
    <lineage>
        <taxon>Eukaryota</taxon>
        <taxon>Fungi</taxon>
        <taxon>Dikarya</taxon>
        <taxon>Ascomycota</taxon>
        <taxon>Pezizomycotina</taxon>
        <taxon>Sordariomycetes</taxon>
        <taxon>Hypocreomycetidae</taxon>
        <taxon>Hypocreales</taxon>
        <taxon>Stachybotryaceae</taxon>
        <taxon>Stachybotrys</taxon>
    </lineage>
</organism>
<dbReference type="Proteomes" id="UP000028524">
    <property type="component" value="Unassembled WGS sequence"/>
</dbReference>
<evidence type="ECO:0000313" key="2">
    <source>
        <dbReference type="EMBL" id="KFA69851.1"/>
    </source>
</evidence>
<keyword evidence="3" id="KW-1185">Reference proteome</keyword>
<feature type="compositionally biased region" description="Polar residues" evidence="1">
    <location>
        <begin position="75"/>
        <end position="101"/>
    </location>
</feature>
<dbReference type="AlphaFoldDB" id="A0A084R0W6"/>
<sequence length="777" mass="84641">MQDRVFEFEGDDYSYFLHLMRQLIPERDFPQIIKLAEESYQKKLEGKPVPPSLRLRLKPPTSGERRGSKVLKPYKTSNSSEKSGTVQSPCGSQSFHNSVSSEIREHLEGSRSLEDYGPTGRSEIPEGSENCEQSGGARNSQFSEGTQSIGAIKDSTLIPSNETQWRVKRSSASLSDEEGAFVSLVVDLTGLQIRGPGMTGAVTKSYHSEPGESIDIYLPRLAAQCAVDLQAAKRHKRIATERSFILIGICCIWEHRLIKEGRTKSEIRERIHPIQATYLADRRPSTANEQTQKAYRRACKSSVKGRQKIFRECGALGLQNLYALGRNLRAWFNLQDSDAIIEKIIESTPRENGLSEIQKCLPFWPPLWIKLFVGPLWSYTEICGIFGVEVLNTEAHYAKFLNGVISLGIEVPDHLRASDLPTIELISWQPINFKPPGSKSPAHNRLGQSVSTPTQAQHGTNASRSASQPPPSCPTGEKGPGRGRSIKRQKTQHTADDQDAIRLTFNATPLSNLHDHSVSTPREGEEAGPSTSGSSPASSTPSEDPADIRLSSGSDSPDITGKDVLPPDAGECDNDAIMSDALVGANGPDKNARTGPSTEPHVTEMQNSPTTTPNNPPYNRRLDSEHGISLEMPRSGINAASTPLGNSPVASSHPLSSDDTFTNPNDTYTTQEPDNYCADCGITDGLCIHALVSAANYETATGGVALPLDPSVGMHAGEAAQEETIGTQLDHDGSSGLTMADIFYFDYGTQLDYDGANDTGQDLEDLFFRYDAQIDNV</sequence>
<dbReference type="HOGENOM" id="CLU_360223_0_0_1"/>
<feature type="compositionally biased region" description="Polar residues" evidence="1">
    <location>
        <begin position="130"/>
        <end position="149"/>
    </location>
</feature>
<evidence type="ECO:0000256" key="1">
    <source>
        <dbReference type="SAM" id="MobiDB-lite"/>
    </source>
</evidence>
<feature type="compositionally biased region" description="Polar residues" evidence="1">
    <location>
        <begin position="446"/>
        <end position="467"/>
    </location>
</feature>
<feature type="region of interest" description="Disordered" evidence="1">
    <location>
        <begin position="43"/>
        <end position="155"/>
    </location>
</feature>
<feature type="region of interest" description="Disordered" evidence="1">
    <location>
        <begin position="635"/>
        <end position="664"/>
    </location>
</feature>
<feature type="compositionally biased region" description="Polar residues" evidence="1">
    <location>
        <begin position="638"/>
        <end position="664"/>
    </location>
</feature>
<reference evidence="2 3" key="1">
    <citation type="journal article" date="2014" name="BMC Genomics">
        <title>Comparative genome sequencing reveals chemotype-specific gene clusters in the toxigenic black mold Stachybotrys.</title>
        <authorList>
            <person name="Semeiks J."/>
            <person name="Borek D."/>
            <person name="Otwinowski Z."/>
            <person name="Grishin N.V."/>
        </authorList>
    </citation>
    <scope>NUCLEOTIDE SEQUENCE [LARGE SCALE GENOMIC DNA]</scope>
    <source>
        <strain evidence="2 3">IBT 40285</strain>
    </source>
</reference>
<gene>
    <name evidence="2" type="ORF">S40285_09022</name>
</gene>